<proteinExistence type="predicted"/>
<evidence type="ECO:0000313" key="1">
    <source>
        <dbReference type="EMBL" id="KAK2628380.1"/>
    </source>
</evidence>
<dbReference type="EMBL" id="JAUBYV010000002">
    <property type="protein sequence ID" value="KAK2628380.1"/>
    <property type="molecule type" value="Genomic_DNA"/>
</dbReference>
<sequence>MQLEQFLTNILKTSRSSYRAEGEELHSPIIRLSRRKGVASYTKEALYDSESKAQVDEVDEINAISQFEF</sequence>
<dbReference type="AlphaFoldDB" id="A0AAD9WEH3"/>
<keyword evidence="2" id="KW-1185">Reference proteome</keyword>
<protein>
    <submittedName>
        <fullName evidence="1">Uncharacterized protein</fullName>
    </submittedName>
</protein>
<accession>A0AAD9WEH3</accession>
<dbReference type="Proteomes" id="UP001285354">
    <property type="component" value="Unassembled WGS sequence"/>
</dbReference>
<gene>
    <name evidence="1" type="ORF">QTJ16_001483</name>
</gene>
<comment type="caution">
    <text evidence="1">The sequence shown here is derived from an EMBL/GenBank/DDBJ whole genome shotgun (WGS) entry which is preliminary data.</text>
</comment>
<evidence type="ECO:0000313" key="2">
    <source>
        <dbReference type="Proteomes" id="UP001285354"/>
    </source>
</evidence>
<reference evidence="1" key="1">
    <citation type="submission" date="2023-06" db="EMBL/GenBank/DDBJ databases">
        <title>Draft genome of Marssonina rosae.</title>
        <authorList>
            <person name="Cheng Q."/>
        </authorList>
    </citation>
    <scope>NUCLEOTIDE SEQUENCE</scope>
    <source>
        <strain evidence="1">R4</strain>
    </source>
</reference>
<name>A0AAD9WEH3_9HELO</name>
<organism evidence="1 2">
    <name type="scientific">Diplocarpon rosae</name>
    <dbReference type="NCBI Taxonomy" id="946125"/>
    <lineage>
        <taxon>Eukaryota</taxon>
        <taxon>Fungi</taxon>
        <taxon>Dikarya</taxon>
        <taxon>Ascomycota</taxon>
        <taxon>Pezizomycotina</taxon>
        <taxon>Leotiomycetes</taxon>
        <taxon>Helotiales</taxon>
        <taxon>Drepanopezizaceae</taxon>
        <taxon>Diplocarpon</taxon>
    </lineage>
</organism>